<dbReference type="PANTHER" id="PTHR41164:SF1">
    <property type="entry name" value="CURLI PRODUCTION ASSEMBLY_TRANSPORT COMPONENT CSGG"/>
    <property type="match status" value="1"/>
</dbReference>
<keyword evidence="5" id="KW-0449">Lipoprotein</keyword>
<evidence type="ECO:0000313" key="6">
    <source>
        <dbReference type="EMBL" id="KAA0894344.1"/>
    </source>
</evidence>
<proteinExistence type="predicted"/>
<accession>A0A5A9XN25</accession>
<keyword evidence="4" id="KW-0564">Palmitate</keyword>
<evidence type="ECO:0000313" key="7">
    <source>
        <dbReference type="Proteomes" id="UP000324298"/>
    </source>
</evidence>
<keyword evidence="3" id="KW-0472">Membrane</keyword>
<reference evidence="6 7" key="1">
    <citation type="submission" date="2019-04" db="EMBL/GenBank/DDBJ databases">
        <title>Geobacter ruber sp. nov., ferric-reducing bacteria isolated from paddy soil.</title>
        <authorList>
            <person name="Xu Z."/>
            <person name="Masuda Y."/>
            <person name="Itoh H."/>
            <person name="Senoo K."/>
        </authorList>
    </citation>
    <scope>NUCLEOTIDE SEQUENCE [LARGE SCALE GENOMIC DNA]</scope>
    <source>
        <strain evidence="6 7">Red88</strain>
    </source>
</reference>
<evidence type="ECO:0000256" key="3">
    <source>
        <dbReference type="ARBA" id="ARBA00023136"/>
    </source>
</evidence>
<evidence type="ECO:0000256" key="1">
    <source>
        <dbReference type="ARBA" id="ARBA00022475"/>
    </source>
</evidence>
<dbReference type="InterPro" id="IPR005534">
    <property type="entry name" value="Curli_assmbl/transp-comp_CsgG"/>
</dbReference>
<dbReference type="Proteomes" id="UP000324298">
    <property type="component" value="Unassembled WGS sequence"/>
</dbReference>
<keyword evidence="1" id="KW-1003">Cell membrane</keyword>
<evidence type="ECO:0000256" key="2">
    <source>
        <dbReference type="ARBA" id="ARBA00022729"/>
    </source>
</evidence>
<dbReference type="GO" id="GO:0030288">
    <property type="term" value="C:outer membrane-bounded periplasmic space"/>
    <property type="evidence" value="ECO:0007669"/>
    <property type="project" value="InterPro"/>
</dbReference>
<name>A0A5A9XN25_9BACT</name>
<keyword evidence="2" id="KW-0732">Signal</keyword>
<dbReference type="Pfam" id="PF03783">
    <property type="entry name" value="CsgG"/>
    <property type="match status" value="1"/>
</dbReference>
<evidence type="ECO:0000256" key="5">
    <source>
        <dbReference type="ARBA" id="ARBA00023288"/>
    </source>
</evidence>
<dbReference type="PANTHER" id="PTHR41164">
    <property type="entry name" value="CURLI PRODUCTION ASSEMBLY/TRANSPORT COMPONENT CSGG"/>
    <property type="match status" value="1"/>
</dbReference>
<gene>
    <name evidence="6" type="ORF">ET418_04570</name>
</gene>
<comment type="caution">
    <text evidence="6">The sequence shown here is derived from an EMBL/GenBank/DDBJ whole genome shotgun (WGS) entry which is preliminary data.</text>
</comment>
<organism evidence="6 7">
    <name type="scientific">Oryzomonas rubra</name>
    <dbReference type="NCBI Taxonomy" id="2509454"/>
    <lineage>
        <taxon>Bacteria</taxon>
        <taxon>Pseudomonadati</taxon>
        <taxon>Thermodesulfobacteriota</taxon>
        <taxon>Desulfuromonadia</taxon>
        <taxon>Geobacterales</taxon>
        <taxon>Geobacteraceae</taxon>
        <taxon>Oryzomonas</taxon>
    </lineage>
</organism>
<sequence>MFVLGASLLAGCATVSESPVNVEPPASKAVLQQAQINIQMPAAKRYKRKIAIARFSNESNYGRALMTDQDYDRIGKQASDMLASKLIKSNKFVVFERTDLNKVIKEQSISGDAGLIGVDALIIGSVTEFGRSITGKSGFLSSTKVQTARAKVDARIVDVKTGQAFFSATGAGEANTESGEIAGYGSQADYDATLNDRAISAAISDMIDKLVSSLDERPWKTDVLEEQGGQVFISGGKEQGLKVGDLLQVMEKGAIVKSKQSGFVINLPSKKVATVKVTAFFGDNENNEGSVCEVLTGNINPAAIKNVYVEEIK</sequence>
<protein>
    <submittedName>
        <fullName evidence="6">Curli production assembly protein CsgG</fullName>
    </submittedName>
</protein>
<keyword evidence="7" id="KW-1185">Reference proteome</keyword>
<dbReference type="OrthoDB" id="9793163at2"/>
<dbReference type="AlphaFoldDB" id="A0A5A9XN25"/>
<dbReference type="Gene3D" id="3.40.50.10610">
    <property type="entry name" value="ABC-type transport auxiliary lipoprotein component"/>
    <property type="match status" value="1"/>
</dbReference>
<evidence type="ECO:0000256" key="4">
    <source>
        <dbReference type="ARBA" id="ARBA00023139"/>
    </source>
</evidence>
<dbReference type="EMBL" id="SRSD01000002">
    <property type="protein sequence ID" value="KAA0894344.1"/>
    <property type="molecule type" value="Genomic_DNA"/>
</dbReference>